<evidence type="ECO:0000313" key="3">
    <source>
        <dbReference type="Proteomes" id="UP001562425"/>
    </source>
</evidence>
<feature type="region of interest" description="Disordered" evidence="1">
    <location>
        <begin position="208"/>
        <end position="269"/>
    </location>
</feature>
<protein>
    <submittedName>
        <fullName evidence="2">Uncharacterized protein</fullName>
    </submittedName>
</protein>
<name>A0ABD1D057_CULPP</name>
<feature type="region of interest" description="Disordered" evidence="1">
    <location>
        <begin position="1"/>
        <end position="30"/>
    </location>
</feature>
<proteinExistence type="predicted"/>
<feature type="region of interest" description="Disordered" evidence="1">
    <location>
        <begin position="42"/>
        <end position="66"/>
    </location>
</feature>
<accession>A0ABD1D057</accession>
<feature type="region of interest" description="Disordered" evidence="1">
    <location>
        <begin position="180"/>
        <end position="199"/>
    </location>
</feature>
<comment type="caution">
    <text evidence="2">The sequence shown here is derived from an EMBL/GenBank/DDBJ whole genome shotgun (WGS) entry which is preliminary data.</text>
</comment>
<evidence type="ECO:0000256" key="1">
    <source>
        <dbReference type="SAM" id="MobiDB-lite"/>
    </source>
</evidence>
<feature type="compositionally biased region" description="Basic residues" evidence="1">
    <location>
        <begin position="12"/>
        <end position="29"/>
    </location>
</feature>
<sequence>MGVARAVQAGKQRCRPRSKIRPQKTHSWGKWREAKVTPRRCCLTGKEDSPRNRRPPLKKKKTPTCGCGRRSEPELEACLKWHRCSFPFQIQQQQLWPNEAKNSRNGLLQQFSDVAAPEFVMTIKVNAGTEEQIGVTVEIAEVIDEMTGGLCERRRTVVVSVPLNRRSHLEFDLHQPATFQSTESFGTDDDGGQNGIEQLGGGVHTIHVHRHHHHHRHLHGGRQRKTRTTPPPNQVPDQPANNAGTRSPLLEPRLRGAKRSSACNRRSEESHVYHPIVEYGNRLEATLQVQDEQASARFKGQLITSGTKEYAGVDEAERKESSKTTASVAITRYLGSDEFQQSIRVGGSSSTFHDPTKVPLNFFENEQERWFQHATIEDVIKVRMAMGSSDIAGPSNNAMVNSSGIDKAMAMYAEIRPNQYYKFRIRKIARKLRIEAAK</sequence>
<feature type="compositionally biased region" description="Polar residues" evidence="1">
    <location>
        <begin position="235"/>
        <end position="245"/>
    </location>
</feature>
<feature type="compositionally biased region" description="Basic residues" evidence="1">
    <location>
        <begin position="208"/>
        <end position="227"/>
    </location>
</feature>
<dbReference type="AlphaFoldDB" id="A0ABD1D057"/>
<keyword evidence="3" id="KW-1185">Reference proteome</keyword>
<evidence type="ECO:0000313" key="2">
    <source>
        <dbReference type="EMBL" id="KAL1384653.1"/>
    </source>
</evidence>
<reference evidence="2 3" key="1">
    <citation type="submission" date="2024-05" db="EMBL/GenBank/DDBJ databases">
        <title>Culex pipiens pipiens assembly and annotation.</title>
        <authorList>
            <person name="Alout H."/>
            <person name="Durand T."/>
        </authorList>
    </citation>
    <scope>NUCLEOTIDE SEQUENCE [LARGE SCALE GENOMIC DNA]</scope>
    <source>
        <strain evidence="2">HA-2024</strain>
        <tissue evidence="2">Whole body</tissue>
    </source>
</reference>
<organism evidence="2 3">
    <name type="scientific">Culex pipiens pipiens</name>
    <name type="common">Northern house mosquito</name>
    <dbReference type="NCBI Taxonomy" id="38569"/>
    <lineage>
        <taxon>Eukaryota</taxon>
        <taxon>Metazoa</taxon>
        <taxon>Ecdysozoa</taxon>
        <taxon>Arthropoda</taxon>
        <taxon>Hexapoda</taxon>
        <taxon>Insecta</taxon>
        <taxon>Pterygota</taxon>
        <taxon>Neoptera</taxon>
        <taxon>Endopterygota</taxon>
        <taxon>Diptera</taxon>
        <taxon>Nematocera</taxon>
        <taxon>Culicoidea</taxon>
        <taxon>Culicidae</taxon>
        <taxon>Culicinae</taxon>
        <taxon>Culicini</taxon>
        <taxon>Culex</taxon>
        <taxon>Culex</taxon>
    </lineage>
</organism>
<dbReference type="Proteomes" id="UP001562425">
    <property type="component" value="Unassembled WGS sequence"/>
</dbReference>
<dbReference type="EMBL" id="JBEHCU010008329">
    <property type="protein sequence ID" value="KAL1384653.1"/>
    <property type="molecule type" value="Genomic_DNA"/>
</dbReference>
<feature type="compositionally biased region" description="Basic residues" evidence="1">
    <location>
        <begin position="52"/>
        <end position="62"/>
    </location>
</feature>
<gene>
    <name evidence="2" type="ORF">pipiens_003323</name>
</gene>